<evidence type="ECO:0000313" key="1">
    <source>
        <dbReference type="EMBL" id="CAB0008383.1"/>
    </source>
</evidence>
<accession>A0A6H5GX41</accession>
<name>A0A6H5GX41_9HEMI</name>
<dbReference type="AlphaFoldDB" id="A0A6H5GX41"/>
<reference evidence="1 2" key="1">
    <citation type="submission" date="2020-02" db="EMBL/GenBank/DDBJ databases">
        <authorList>
            <person name="Ferguson B K."/>
        </authorList>
    </citation>
    <scope>NUCLEOTIDE SEQUENCE [LARGE SCALE GENOMIC DNA]</scope>
</reference>
<dbReference type="EMBL" id="CADCXU010020436">
    <property type="protein sequence ID" value="CAB0008383.1"/>
    <property type="molecule type" value="Genomic_DNA"/>
</dbReference>
<organism evidence="1 2">
    <name type="scientific">Nesidiocoris tenuis</name>
    <dbReference type="NCBI Taxonomy" id="355587"/>
    <lineage>
        <taxon>Eukaryota</taxon>
        <taxon>Metazoa</taxon>
        <taxon>Ecdysozoa</taxon>
        <taxon>Arthropoda</taxon>
        <taxon>Hexapoda</taxon>
        <taxon>Insecta</taxon>
        <taxon>Pterygota</taxon>
        <taxon>Neoptera</taxon>
        <taxon>Paraneoptera</taxon>
        <taxon>Hemiptera</taxon>
        <taxon>Heteroptera</taxon>
        <taxon>Panheteroptera</taxon>
        <taxon>Cimicomorpha</taxon>
        <taxon>Miridae</taxon>
        <taxon>Dicyphina</taxon>
        <taxon>Nesidiocoris</taxon>
    </lineage>
</organism>
<gene>
    <name evidence="1" type="ORF">NTEN_LOCUS13629</name>
</gene>
<dbReference type="Proteomes" id="UP000479000">
    <property type="component" value="Unassembled WGS sequence"/>
</dbReference>
<keyword evidence="2" id="KW-1185">Reference proteome</keyword>
<proteinExistence type="predicted"/>
<protein>
    <submittedName>
        <fullName evidence="1">Uncharacterized protein</fullName>
    </submittedName>
</protein>
<sequence length="63" mass="7134">MNFDKISYAGGCPTVKPISFTRIRSAIYDLASLWSSTSPIRLVRCGGKKMTKTCHVDYWSTRM</sequence>
<evidence type="ECO:0000313" key="2">
    <source>
        <dbReference type="Proteomes" id="UP000479000"/>
    </source>
</evidence>